<name>A0A2K3QI35_9HYPO</name>
<evidence type="ECO:0000256" key="2">
    <source>
        <dbReference type="ARBA" id="ARBA00022692"/>
    </source>
</evidence>
<dbReference type="Gene3D" id="1.20.1080.10">
    <property type="entry name" value="Glycerol uptake facilitator protein"/>
    <property type="match status" value="2"/>
</dbReference>
<feature type="transmembrane region" description="Helical" evidence="6">
    <location>
        <begin position="133"/>
        <end position="151"/>
    </location>
</feature>
<keyword evidence="8" id="KW-1185">Reference proteome</keyword>
<dbReference type="InterPro" id="IPR023271">
    <property type="entry name" value="Aquaporin-like"/>
</dbReference>
<keyword evidence="2 5" id="KW-0812">Transmembrane</keyword>
<dbReference type="InterPro" id="IPR000425">
    <property type="entry name" value="MIP"/>
</dbReference>
<dbReference type="Proteomes" id="UP000236621">
    <property type="component" value="Unassembled WGS sequence"/>
</dbReference>
<sequence length="287" mass="30838">MAWMRRRRPCLRMQSLRLERTNADGLVDRKLQIASFNGSFVPLARPAEAPVLPWYRDQAYFLGGWLQPSIWKSAASRIISFTITCLAHTPGQFIEGVATACLLGAYIGISNTVLVSLFIYATAPASGGHINPMITFSAVLAGICPLPRGGCFLDPSEISQGQAFLNEFVASFILLYLAYGVGLDPRQAVLFGPRLGPLLVGASLGLVTFGTSGIAPGYAGAQMNPARCFAYGIARRNLSDQWIWWFGPAAAALLMAAMYLAVPPNHALKDAEKQSNRAISAAQQSAA</sequence>
<comment type="caution">
    <text evidence="7">The sequence shown here is derived from an EMBL/GenBank/DDBJ whole genome shotgun (WGS) entry which is preliminary data.</text>
</comment>
<feature type="transmembrane region" description="Helical" evidence="6">
    <location>
        <begin position="97"/>
        <end position="121"/>
    </location>
</feature>
<dbReference type="AlphaFoldDB" id="A0A2K3QI35"/>
<dbReference type="Pfam" id="PF00230">
    <property type="entry name" value="MIP"/>
    <property type="match status" value="1"/>
</dbReference>
<comment type="similarity">
    <text evidence="5">Belongs to the MIP/aquaporin (TC 1.A.8) family.</text>
</comment>
<accession>A0A2K3QI35</accession>
<dbReference type="OrthoDB" id="3222at2759"/>
<dbReference type="EMBL" id="NRSZ01000447">
    <property type="protein sequence ID" value="PNY27207.1"/>
    <property type="molecule type" value="Genomic_DNA"/>
</dbReference>
<dbReference type="GO" id="GO:0016020">
    <property type="term" value="C:membrane"/>
    <property type="evidence" value="ECO:0007669"/>
    <property type="project" value="UniProtKB-SubCell"/>
</dbReference>
<evidence type="ECO:0000313" key="7">
    <source>
        <dbReference type="EMBL" id="PNY27207.1"/>
    </source>
</evidence>
<dbReference type="PANTHER" id="PTHR47002:SF2">
    <property type="entry name" value="AQUAPORIN AQPAE.A-LIKE"/>
    <property type="match status" value="1"/>
</dbReference>
<feature type="transmembrane region" description="Helical" evidence="6">
    <location>
        <begin position="242"/>
        <end position="262"/>
    </location>
</feature>
<dbReference type="PANTHER" id="PTHR47002">
    <property type="entry name" value="AQUAPORIN-LIKE"/>
    <property type="match status" value="1"/>
</dbReference>
<comment type="subcellular location">
    <subcellularLocation>
        <location evidence="1">Membrane</location>
        <topology evidence="1">Multi-pass membrane protein</topology>
    </subcellularLocation>
</comment>
<dbReference type="GO" id="GO:0015267">
    <property type="term" value="F:channel activity"/>
    <property type="evidence" value="ECO:0007669"/>
    <property type="project" value="InterPro"/>
</dbReference>
<feature type="transmembrane region" description="Helical" evidence="6">
    <location>
        <begin position="163"/>
        <end position="179"/>
    </location>
</feature>
<gene>
    <name evidence="7" type="ORF">TCAP_02886</name>
</gene>
<dbReference type="PRINTS" id="PR00783">
    <property type="entry name" value="MINTRINSICP"/>
</dbReference>
<dbReference type="STRING" id="45235.A0A2K3QI35"/>
<evidence type="ECO:0000256" key="1">
    <source>
        <dbReference type="ARBA" id="ARBA00004141"/>
    </source>
</evidence>
<dbReference type="SUPFAM" id="SSF81338">
    <property type="entry name" value="Aquaporin-like"/>
    <property type="match status" value="1"/>
</dbReference>
<keyword evidence="4 6" id="KW-0472">Membrane</keyword>
<reference evidence="7 8" key="1">
    <citation type="submission" date="2017-08" db="EMBL/GenBank/DDBJ databases">
        <title>Harnessing the power of phylogenomics to disentangle the directionality and signatures of interkingdom host jumping in the parasitic fungal genus Tolypocladium.</title>
        <authorList>
            <person name="Quandt C.A."/>
            <person name="Patterson W."/>
            <person name="Spatafora J.W."/>
        </authorList>
    </citation>
    <scope>NUCLEOTIDE SEQUENCE [LARGE SCALE GENOMIC DNA]</scope>
    <source>
        <strain evidence="7 8">CBS 113982</strain>
    </source>
</reference>
<keyword evidence="3 6" id="KW-1133">Transmembrane helix</keyword>
<proteinExistence type="inferred from homology"/>
<evidence type="ECO:0000256" key="6">
    <source>
        <dbReference type="SAM" id="Phobius"/>
    </source>
</evidence>
<feature type="transmembrane region" description="Helical" evidence="6">
    <location>
        <begin position="199"/>
        <end position="221"/>
    </location>
</feature>
<evidence type="ECO:0000256" key="4">
    <source>
        <dbReference type="ARBA" id="ARBA00023136"/>
    </source>
</evidence>
<evidence type="ECO:0000256" key="3">
    <source>
        <dbReference type="ARBA" id="ARBA00022989"/>
    </source>
</evidence>
<evidence type="ECO:0000313" key="8">
    <source>
        <dbReference type="Proteomes" id="UP000236621"/>
    </source>
</evidence>
<keyword evidence="5" id="KW-0813">Transport</keyword>
<organism evidence="7 8">
    <name type="scientific">Tolypocladium capitatum</name>
    <dbReference type="NCBI Taxonomy" id="45235"/>
    <lineage>
        <taxon>Eukaryota</taxon>
        <taxon>Fungi</taxon>
        <taxon>Dikarya</taxon>
        <taxon>Ascomycota</taxon>
        <taxon>Pezizomycotina</taxon>
        <taxon>Sordariomycetes</taxon>
        <taxon>Hypocreomycetidae</taxon>
        <taxon>Hypocreales</taxon>
        <taxon>Ophiocordycipitaceae</taxon>
        <taxon>Tolypocladium</taxon>
    </lineage>
</organism>
<protein>
    <submittedName>
        <fullName evidence="7">Aquaporin PIP2-7</fullName>
    </submittedName>
</protein>
<evidence type="ECO:0000256" key="5">
    <source>
        <dbReference type="RuleBase" id="RU000477"/>
    </source>
</evidence>